<comment type="caution">
    <text evidence="6">The sequence shown here is derived from an EMBL/GenBank/DDBJ whole genome shotgun (WGS) entry which is preliminary data.</text>
</comment>
<dbReference type="InterPro" id="IPR001365">
    <property type="entry name" value="A_deaminase_dom"/>
</dbReference>
<keyword evidence="3 5" id="KW-0862">Zinc</keyword>
<evidence type="ECO:0000256" key="4">
    <source>
        <dbReference type="ARBA" id="ARBA00023080"/>
    </source>
</evidence>
<dbReference type="NCBIfam" id="TIGR01430">
    <property type="entry name" value="aden_deam"/>
    <property type="match status" value="1"/>
</dbReference>
<dbReference type="InterPro" id="IPR028892">
    <property type="entry name" value="ADE"/>
</dbReference>
<feature type="binding site" evidence="5">
    <location>
        <position position="21"/>
    </location>
    <ligand>
        <name>Zn(2+)</name>
        <dbReference type="ChEBI" id="CHEBI:29105"/>
        <note>catalytic</note>
    </ligand>
</feature>
<dbReference type="OrthoDB" id="105475at2"/>
<evidence type="ECO:0000256" key="1">
    <source>
        <dbReference type="ARBA" id="ARBA00022723"/>
    </source>
</evidence>
<evidence type="ECO:0000256" key="3">
    <source>
        <dbReference type="ARBA" id="ARBA00022833"/>
    </source>
</evidence>
<feature type="site" description="Important for catalytic activity" evidence="5">
    <location>
        <position position="225"/>
    </location>
</feature>
<reference evidence="6 7" key="1">
    <citation type="submission" date="2018-02" db="EMBL/GenBank/DDBJ databases">
        <title>Insights into the biology of acidophilic members of the Acidiferrobacteraceae family derived from comparative genomic analyses.</title>
        <authorList>
            <person name="Issotta F."/>
            <person name="Thyssen C."/>
            <person name="Mena C."/>
            <person name="Moya A."/>
            <person name="Bellenberg S."/>
            <person name="Sproer C."/>
            <person name="Covarrubias P.C."/>
            <person name="Sand W."/>
            <person name="Quatrini R."/>
            <person name="Vera M."/>
        </authorList>
    </citation>
    <scope>NUCLEOTIDE SEQUENCE [LARGE SCALE GENOMIC DNA]</scope>
    <source>
        <strain evidence="7">m-1</strain>
    </source>
</reference>
<gene>
    <name evidence="6" type="ORF">C4900_04120</name>
</gene>
<dbReference type="InterPro" id="IPR032466">
    <property type="entry name" value="Metal_Hydrolase"/>
</dbReference>
<dbReference type="PANTHER" id="PTHR43114">
    <property type="entry name" value="ADENINE DEAMINASE"/>
    <property type="match status" value="1"/>
</dbReference>
<dbReference type="STRING" id="163359.A9R16_06395"/>
<dbReference type="GO" id="GO:0000034">
    <property type="term" value="F:adenine deaminase activity"/>
    <property type="evidence" value="ECO:0007669"/>
    <property type="project" value="UniProtKB-UniRule"/>
</dbReference>
<dbReference type="PANTHER" id="PTHR43114:SF6">
    <property type="entry name" value="ADENINE DEAMINASE"/>
    <property type="match status" value="1"/>
</dbReference>
<comment type="similarity">
    <text evidence="5">Belongs to the metallo-dependent hydrolases superfamily. Adenosine and AMP deaminases family. Adenine deaminase type 2 subfamily.</text>
</comment>
<comment type="catalytic activity">
    <reaction evidence="5">
        <text>adenine + H2O + H(+) = hypoxanthine + NH4(+)</text>
        <dbReference type="Rhea" id="RHEA:23688"/>
        <dbReference type="ChEBI" id="CHEBI:15377"/>
        <dbReference type="ChEBI" id="CHEBI:15378"/>
        <dbReference type="ChEBI" id="CHEBI:16708"/>
        <dbReference type="ChEBI" id="CHEBI:17368"/>
        <dbReference type="ChEBI" id="CHEBI:28938"/>
        <dbReference type="EC" id="3.5.4.2"/>
    </reaction>
</comment>
<comment type="function">
    <text evidence="5">Catalyzes the hydrolytic deamination of adenine to hypoxanthine. Plays an important role in the purine salvage pathway and in nitrogen catabolism.</text>
</comment>
<organism evidence="6 7">
    <name type="scientific">Acidiferrobacter thiooxydans</name>
    <dbReference type="NCBI Taxonomy" id="163359"/>
    <lineage>
        <taxon>Bacteria</taxon>
        <taxon>Pseudomonadati</taxon>
        <taxon>Pseudomonadota</taxon>
        <taxon>Gammaproteobacteria</taxon>
        <taxon>Acidiferrobacterales</taxon>
        <taxon>Acidiferrobacteraceae</taxon>
        <taxon>Acidiferrobacter</taxon>
    </lineage>
</organism>
<name>A0A1C2G4U8_9GAMM</name>
<dbReference type="Pfam" id="PF00962">
    <property type="entry name" value="A_deaminase"/>
    <property type="match status" value="1"/>
</dbReference>
<dbReference type="EC" id="3.5.4.2" evidence="5"/>
<dbReference type="SUPFAM" id="SSF51556">
    <property type="entry name" value="Metallo-dependent hydrolases"/>
    <property type="match status" value="1"/>
</dbReference>
<sequence length="343" mass="37166">MPPSALSALEFAYRMPKAELHVHIEGTLEPELAFALARRNGLTLPYADEEALHAAKAFTDLQSFLDLYYACADVLRASHDFADLMLAYLGRAHADGVVHAEIFFDPQTHTARGIPFAEVMAGLNAGRAEGARRFGITSRLILCFLRHLSEEEAFATLAAAEPFLDDIDGFGLDSSERDHPPAKFARVFARVRALGKRVVAHAGEEGPASYITEALDVLGASRIDHGVRAVDDPALVRRLAADGVALTVCPLSNVRLRVFPTMKDHTLPALMAAGVRVTINSDDPAYFGGYMNDNIRAVHEAFGFDRATWAALARNSLEASWAGADDKARWIAALDSLATSPDP</sequence>
<proteinExistence type="inferred from homology"/>
<dbReference type="Proteomes" id="UP000253250">
    <property type="component" value="Unassembled WGS sequence"/>
</dbReference>
<evidence type="ECO:0000313" key="7">
    <source>
        <dbReference type="Proteomes" id="UP000253250"/>
    </source>
</evidence>
<feature type="binding site" evidence="5">
    <location>
        <position position="23"/>
    </location>
    <ligand>
        <name>Zn(2+)</name>
        <dbReference type="ChEBI" id="CHEBI:29105"/>
        <note>catalytic</note>
    </ligand>
</feature>
<evidence type="ECO:0000256" key="5">
    <source>
        <dbReference type="HAMAP-Rule" id="MF_01962"/>
    </source>
</evidence>
<feature type="binding site" evidence="5">
    <location>
        <position position="201"/>
    </location>
    <ligand>
        <name>Zn(2+)</name>
        <dbReference type="ChEBI" id="CHEBI:29105"/>
        <note>catalytic</note>
    </ligand>
</feature>
<keyword evidence="4 5" id="KW-0546">Nucleotide metabolism</keyword>
<feature type="binding site" evidence="5">
    <location>
        <position position="282"/>
    </location>
    <ligand>
        <name>Zn(2+)</name>
        <dbReference type="ChEBI" id="CHEBI:29105"/>
        <note>catalytic</note>
    </ligand>
</feature>
<comment type="cofactor">
    <cofactor evidence="5">
        <name>Zn(2+)</name>
        <dbReference type="ChEBI" id="CHEBI:29105"/>
    </cofactor>
    <text evidence="5">Binds 1 zinc ion per subunit.</text>
</comment>
<evidence type="ECO:0000256" key="2">
    <source>
        <dbReference type="ARBA" id="ARBA00022801"/>
    </source>
</evidence>
<dbReference type="GO" id="GO:0009117">
    <property type="term" value="P:nucleotide metabolic process"/>
    <property type="evidence" value="ECO:0007669"/>
    <property type="project" value="UniProtKB-KW"/>
</dbReference>
<feature type="active site" description="Proton donor" evidence="5">
    <location>
        <position position="204"/>
    </location>
</feature>
<keyword evidence="2 5" id="KW-0378">Hydrolase</keyword>
<dbReference type="GO" id="GO:0008270">
    <property type="term" value="F:zinc ion binding"/>
    <property type="evidence" value="ECO:0007669"/>
    <property type="project" value="UniProtKB-UniRule"/>
</dbReference>
<dbReference type="AlphaFoldDB" id="A0A1C2G4U8"/>
<accession>A0A1C2G4U8</accession>
<feature type="binding site" evidence="5">
    <location>
        <position position="283"/>
    </location>
    <ligand>
        <name>substrate</name>
    </ligand>
</feature>
<dbReference type="GO" id="GO:0005829">
    <property type="term" value="C:cytosol"/>
    <property type="evidence" value="ECO:0007669"/>
    <property type="project" value="TreeGrafter"/>
</dbReference>
<dbReference type="NCBIfam" id="NF006850">
    <property type="entry name" value="PRK09358.1-6"/>
    <property type="match status" value="1"/>
</dbReference>
<protein>
    <recommendedName>
        <fullName evidence="5">Adenine deaminase</fullName>
        <shortName evidence="5">ADE</shortName>
        <ecNumber evidence="5">3.5.4.2</ecNumber>
    </recommendedName>
    <alternativeName>
        <fullName evidence="5">Adenine aminohydrolase</fullName>
        <shortName evidence="5">AAH</shortName>
    </alternativeName>
</protein>
<dbReference type="EMBL" id="PSYR01000001">
    <property type="protein sequence ID" value="RCN59521.1"/>
    <property type="molecule type" value="Genomic_DNA"/>
</dbReference>
<dbReference type="GO" id="GO:0006146">
    <property type="term" value="P:adenine catabolic process"/>
    <property type="evidence" value="ECO:0007669"/>
    <property type="project" value="UniProtKB-UniRule"/>
</dbReference>
<keyword evidence="1 5" id="KW-0479">Metal-binding</keyword>
<dbReference type="Gene3D" id="3.20.20.140">
    <property type="entry name" value="Metal-dependent hydrolases"/>
    <property type="match status" value="1"/>
</dbReference>
<dbReference type="CDD" id="cd01320">
    <property type="entry name" value="ADA"/>
    <property type="match status" value="1"/>
</dbReference>
<evidence type="ECO:0000313" key="6">
    <source>
        <dbReference type="EMBL" id="RCN59521.1"/>
    </source>
</evidence>
<dbReference type="GO" id="GO:0043103">
    <property type="term" value="P:hypoxanthine salvage"/>
    <property type="evidence" value="ECO:0007669"/>
    <property type="project" value="UniProtKB-UniRule"/>
</dbReference>
<dbReference type="HAMAP" id="MF_01962">
    <property type="entry name" value="Adenine_deaminase"/>
    <property type="match status" value="1"/>
</dbReference>
<dbReference type="RefSeq" id="WP_065968747.1">
    <property type="nucleotide sequence ID" value="NZ_CP080624.1"/>
</dbReference>
<keyword evidence="7" id="KW-1185">Reference proteome</keyword>
<dbReference type="InterPro" id="IPR006330">
    <property type="entry name" value="Ado/ade_deaminase"/>
</dbReference>